<dbReference type="InterPro" id="IPR014729">
    <property type="entry name" value="Rossmann-like_a/b/a_fold"/>
</dbReference>
<protein>
    <recommendedName>
        <fullName evidence="1">D-glycero-beta-D-manno-heptose 1-phosphate adenylyltransferase</fullName>
        <ecNumber evidence="1">2.7.7.70</ecNumber>
    </recommendedName>
</protein>
<comment type="catalytic activity">
    <reaction evidence="7">
        <text>D-glycero-beta-D-manno-heptose 1-phosphate + ATP + H(+) = ADP-D-glycero-beta-D-manno-heptose + diphosphate</text>
        <dbReference type="Rhea" id="RHEA:27465"/>
        <dbReference type="ChEBI" id="CHEBI:15378"/>
        <dbReference type="ChEBI" id="CHEBI:30616"/>
        <dbReference type="ChEBI" id="CHEBI:33019"/>
        <dbReference type="ChEBI" id="CHEBI:59967"/>
        <dbReference type="ChEBI" id="CHEBI:61593"/>
        <dbReference type="EC" id="2.7.7.70"/>
    </reaction>
</comment>
<dbReference type="RefSeq" id="WP_188463403.1">
    <property type="nucleotide sequence ID" value="NZ_BAABHU010000007.1"/>
</dbReference>
<dbReference type="GO" id="GO:0016779">
    <property type="term" value="F:nucleotidyltransferase activity"/>
    <property type="evidence" value="ECO:0007669"/>
    <property type="project" value="UniProtKB-KW"/>
</dbReference>
<evidence type="ECO:0000259" key="8">
    <source>
        <dbReference type="Pfam" id="PF01467"/>
    </source>
</evidence>
<keyword evidence="2" id="KW-0808">Transferase</keyword>
<dbReference type="EC" id="2.7.7.70" evidence="1"/>
<dbReference type="Proteomes" id="UP000636010">
    <property type="component" value="Unassembled WGS sequence"/>
</dbReference>
<comment type="caution">
    <text evidence="9">The sequence shown here is derived from an EMBL/GenBank/DDBJ whole genome shotgun (WGS) entry which is preliminary data.</text>
</comment>
<dbReference type="SUPFAM" id="SSF52374">
    <property type="entry name" value="Nucleotidylyl transferase"/>
    <property type="match status" value="1"/>
</dbReference>
<keyword evidence="3 9" id="KW-0548">Nucleotidyltransferase</keyword>
<evidence type="ECO:0000256" key="2">
    <source>
        <dbReference type="ARBA" id="ARBA00022679"/>
    </source>
</evidence>
<dbReference type="EMBL" id="BMEC01000007">
    <property type="protein sequence ID" value="GGC36660.1"/>
    <property type="molecule type" value="Genomic_DNA"/>
</dbReference>
<dbReference type="NCBIfam" id="TIGR00125">
    <property type="entry name" value="cyt_tran_rel"/>
    <property type="match status" value="1"/>
</dbReference>
<dbReference type="Pfam" id="PF01467">
    <property type="entry name" value="CTP_transf_like"/>
    <property type="match status" value="1"/>
</dbReference>
<dbReference type="InterPro" id="IPR011914">
    <property type="entry name" value="RfaE_dom_II"/>
</dbReference>
<keyword evidence="10" id="KW-1185">Reference proteome</keyword>
<evidence type="ECO:0000313" key="10">
    <source>
        <dbReference type="Proteomes" id="UP000636010"/>
    </source>
</evidence>
<proteinExistence type="predicted"/>
<evidence type="ECO:0000256" key="5">
    <source>
        <dbReference type="ARBA" id="ARBA00022840"/>
    </source>
</evidence>
<evidence type="ECO:0000256" key="7">
    <source>
        <dbReference type="ARBA" id="ARBA00047428"/>
    </source>
</evidence>
<gene>
    <name evidence="9" type="ORF">GCM10011506_22570</name>
</gene>
<evidence type="ECO:0000313" key="9">
    <source>
        <dbReference type="EMBL" id="GGC36660.1"/>
    </source>
</evidence>
<sequence length="157" mass="17130">MSTADKILVDSKLLLQIEKWKEGGETIVFTNGCFDLLHLGHVDYLEKAAEKGTKLIVAINTDSSVKKLKGPNRPVNNEYARARLLAALSFVDAVTFFSEDTPENIISTLLPDVLIKGSDYTISNIVGADIVLRNGGKVETIDLVAGYSTTSIINQFK</sequence>
<keyword evidence="5" id="KW-0067">ATP-binding</keyword>
<evidence type="ECO:0000256" key="3">
    <source>
        <dbReference type="ARBA" id="ARBA00022695"/>
    </source>
</evidence>
<reference evidence="10" key="1">
    <citation type="journal article" date="2019" name="Int. J. Syst. Evol. Microbiol.">
        <title>The Global Catalogue of Microorganisms (GCM) 10K type strain sequencing project: providing services to taxonomists for standard genome sequencing and annotation.</title>
        <authorList>
            <consortium name="The Broad Institute Genomics Platform"/>
            <consortium name="The Broad Institute Genome Sequencing Center for Infectious Disease"/>
            <person name="Wu L."/>
            <person name="Ma J."/>
        </authorList>
    </citation>
    <scope>NUCLEOTIDE SEQUENCE [LARGE SCALE GENOMIC DNA]</scope>
    <source>
        <strain evidence="10">CGMCC 1.10832</strain>
    </source>
</reference>
<name>A0ABQ1M9F2_9BACT</name>
<evidence type="ECO:0000256" key="6">
    <source>
        <dbReference type="ARBA" id="ARBA00023277"/>
    </source>
</evidence>
<dbReference type="PANTHER" id="PTHR43793">
    <property type="entry name" value="FAD SYNTHASE"/>
    <property type="match status" value="1"/>
</dbReference>
<accession>A0ABQ1M9F2</accession>
<keyword evidence="6" id="KW-0119">Carbohydrate metabolism</keyword>
<evidence type="ECO:0000256" key="4">
    <source>
        <dbReference type="ARBA" id="ARBA00022741"/>
    </source>
</evidence>
<keyword evidence="4" id="KW-0547">Nucleotide-binding</keyword>
<dbReference type="NCBIfam" id="TIGR02199">
    <property type="entry name" value="rfaE_dom_II"/>
    <property type="match status" value="1"/>
</dbReference>
<feature type="domain" description="Cytidyltransferase-like" evidence="8">
    <location>
        <begin position="29"/>
        <end position="123"/>
    </location>
</feature>
<dbReference type="InterPro" id="IPR004821">
    <property type="entry name" value="Cyt_trans-like"/>
</dbReference>
<dbReference type="PANTHER" id="PTHR43793:SF2">
    <property type="entry name" value="BIFUNCTIONAL PROTEIN HLDE"/>
    <property type="match status" value="1"/>
</dbReference>
<dbReference type="InterPro" id="IPR050385">
    <property type="entry name" value="Archaeal_FAD_synthase"/>
</dbReference>
<organism evidence="9 10">
    <name type="scientific">Marivirga lumbricoides</name>
    <dbReference type="NCBI Taxonomy" id="1046115"/>
    <lineage>
        <taxon>Bacteria</taxon>
        <taxon>Pseudomonadati</taxon>
        <taxon>Bacteroidota</taxon>
        <taxon>Cytophagia</taxon>
        <taxon>Cytophagales</taxon>
        <taxon>Marivirgaceae</taxon>
        <taxon>Marivirga</taxon>
    </lineage>
</organism>
<dbReference type="Gene3D" id="3.40.50.620">
    <property type="entry name" value="HUPs"/>
    <property type="match status" value="1"/>
</dbReference>
<evidence type="ECO:0000256" key="1">
    <source>
        <dbReference type="ARBA" id="ARBA00012519"/>
    </source>
</evidence>